<dbReference type="Gene3D" id="2.30.30.40">
    <property type="entry name" value="SH3 Domains"/>
    <property type="match status" value="1"/>
</dbReference>
<keyword evidence="3 8" id="KW-0732">Signal</keyword>
<evidence type="ECO:0000313" key="11">
    <source>
        <dbReference type="Proteomes" id="UP000028602"/>
    </source>
</evidence>
<dbReference type="Gene3D" id="1.20.1170.10">
    <property type="match status" value="1"/>
</dbReference>
<dbReference type="AlphaFoldDB" id="A0A085J9F3"/>
<evidence type="ECO:0000256" key="5">
    <source>
        <dbReference type="ARBA" id="ARBA00023136"/>
    </source>
</evidence>
<feature type="domain" description="SH3b" evidence="9">
    <location>
        <begin position="24"/>
        <end position="90"/>
    </location>
</feature>
<feature type="signal peptide" evidence="8">
    <location>
        <begin position="1"/>
        <end position="23"/>
    </location>
</feature>
<keyword evidence="2 7" id="KW-0812">Transmembrane</keyword>
<keyword evidence="11" id="KW-1185">Reference proteome</keyword>
<dbReference type="PIRSF" id="PIRSF006158">
    <property type="entry name" value="UCP006158_SH3"/>
    <property type="match status" value="1"/>
</dbReference>
<dbReference type="GO" id="GO:0004065">
    <property type="term" value="F:arylsulfatase activity"/>
    <property type="evidence" value="ECO:0007669"/>
    <property type="project" value="UniProtKB-EC"/>
</dbReference>
<feature type="chain" id="PRO_5001793381" evidence="8">
    <location>
        <begin position="24"/>
        <end position="207"/>
    </location>
</feature>
<dbReference type="InterPro" id="IPR003646">
    <property type="entry name" value="SH3-like_bac-type"/>
</dbReference>
<gene>
    <name evidence="10" type="ORF">GTPT_3374</name>
</gene>
<feature type="coiled-coil region" evidence="6">
    <location>
        <begin position="96"/>
        <end position="162"/>
    </location>
</feature>
<organism evidence="10 11">
    <name type="scientific">Tatumella ptyseos ATCC 33301</name>
    <dbReference type="NCBI Taxonomy" id="1005995"/>
    <lineage>
        <taxon>Bacteria</taxon>
        <taxon>Pseudomonadati</taxon>
        <taxon>Pseudomonadota</taxon>
        <taxon>Gammaproteobacteria</taxon>
        <taxon>Enterobacterales</taxon>
        <taxon>Erwiniaceae</taxon>
        <taxon>Tatumella</taxon>
    </lineage>
</organism>
<dbReference type="EMBL" id="JMPR01000054">
    <property type="protein sequence ID" value="KFD17099.1"/>
    <property type="molecule type" value="Genomic_DNA"/>
</dbReference>
<evidence type="ECO:0000256" key="1">
    <source>
        <dbReference type="ARBA" id="ARBA00004167"/>
    </source>
</evidence>
<comment type="caution">
    <text evidence="10">The sequence shown here is derived from an EMBL/GenBank/DDBJ whole genome shotgun (WGS) entry which is preliminary data.</text>
</comment>
<evidence type="ECO:0000256" key="6">
    <source>
        <dbReference type="SAM" id="Coils"/>
    </source>
</evidence>
<dbReference type="NCBIfam" id="TIGR04211">
    <property type="entry name" value="SH3_and_anchor"/>
    <property type="match status" value="1"/>
</dbReference>
<dbReference type="Proteomes" id="UP000028602">
    <property type="component" value="Unassembled WGS sequence"/>
</dbReference>
<name>A0A085J9F3_9GAMM</name>
<dbReference type="SMART" id="SM00287">
    <property type="entry name" value="SH3b"/>
    <property type="match status" value="1"/>
</dbReference>
<keyword evidence="10" id="KW-0378">Hydrolase</keyword>
<dbReference type="InterPro" id="IPR016476">
    <property type="entry name" value="SH3_dom_pro"/>
</dbReference>
<evidence type="ECO:0000256" key="8">
    <source>
        <dbReference type="SAM" id="SignalP"/>
    </source>
</evidence>
<evidence type="ECO:0000256" key="4">
    <source>
        <dbReference type="ARBA" id="ARBA00022989"/>
    </source>
</evidence>
<evidence type="ECO:0000313" key="10">
    <source>
        <dbReference type="EMBL" id="KFD17099.1"/>
    </source>
</evidence>
<sequence>MNKITRTGIFLLAFTGIAPVVHADTTRYISDELSTWVRSGPGDQYRLVGKLNAGDQVTLLQTDQNTHYAEIRDGQGRTNWIPLSQLSDTPSLRTQVPQLQQQVKDLTDKLANIDNSWNQRTADMQKKVAGSDTAINTLKQENQDLKNQLIVAQKKVSAANVQLDDKQRAIIMQWFMYGGGVLGIGLLIGLLLPHMIPRRKNSDRWMR</sequence>
<dbReference type="OrthoDB" id="9790951at2"/>
<keyword evidence="4 7" id="KW-1133">Transmembrane helix</keyword>
<feature type="transmembrane region" description="Helical" evidence="7">
    <location>
        <begin position="174"/>
        <end position="196"/>
    </location>
</feature>
<dbReference type="EC" id="3.1.6.1" evidence="10"/>
<dbReference type="RefSeq" id="WP_025903189.1">
    <property type="nucleotide sequence ID" value="NZ_ATMJ01000014.1"/>
</dbReference>
<dbReference type="eggNOG" id="COG4991">
    <property type="taxonomic scope" value="Bacteria"/>
</dbReference>
<evidence type="ECO:0000259" key="9">
    <source>
        <dbReference type="PROSITE" id="PS51781"/>
    </source>
</evidence>
<keyword evidence="6" id="KW-0175">Coiled coil</keyword>
<evidence type="ECO:0000256" key="7">
    <source>
        <dbReference type="SAM" id="Phobius"/>
    </source>
</evidence>
<protein>
    <submittedName>
        <fullName evidence="10">Arylsulfatase</fullName>
        <ecNumber evidence="10">3.1.6.1</ecNumber>
    </submittedName>
</protein>
<dbReference type="PROSITE" id="PS51781">
    <property type="entry name" value="SH3B"/>
    <property type="match status" value="1"/>
</dbReference>
<proteinExistence type="predicted"/>
<dbReference type="GO" id="GO:0016020">
    <property type="term" value="C:membrane"/>
    <property type="evidence" value="ECO:0007669"/>
    <property type="project" value="UniProtKB-SubCell"/>
</dbReference>
<comment type="subcellular location">
    <subcellularLocation>
        <location evidence="1">Membrane</location>
        <topology evidence="1">Single-pass membrane protein</topology>
    </subcellularLocation>
</comment>
<reference evidence="10 11" key="1">
    <citation type="submission" date="2014-05" db="EMBL/GenBank/DDBJ databases">
        <title>ATOL: Assembling a taxonomically balanced genome-scale reconstruction of the evolutionary history of the Enterobacteriaceae.</title>
        <authorList>
            <person name="Plunkett G.III."/>
            <person name="Neeno-Eckwall E.C."/>
            <person name="Glasner J.D."/>
            <person name="Perna N.T."/>
        </authorList>
    </citation>
    <scope>NUCLEOTIDE SEQUENCE [LARGE SCALE GENOMIC DNA]</scope>
    <source>
        <strain evidence="10 11">ATCC 33301</strain>
    </source>
</reference>
<accession>A0A085J9F3</accession>
<evidence type="ECO:0000256" key="3">
    <source>
        <dbReference type="ARBA" id="ARBA00022729"/>
    </source>
</evidence>
<keyword evidence="5 7" id="KW-0472">Membrane</keyword>
<evidence type="ECO:0000256" key="2">
    <source>
        <dbReference type="ARBA" id="ARBA00022692"/>
    </source>
</evidence>